<keyword evidence="2" id="KW-1185">Reference proteome</keyword>
<dbReference type="Proteomes" id="UP000434957">
    <property type="component" value="Unassembled WGS sequence"/>
</dbReference>
<dbReference type="EMBL" id="QXFT01009088">
    <property type="protein sequence ID" value="KAE9263258.1"/>
    <property type="molecule type" value="Genomic_DNA"/>
</dbReference>
<dbReference type="AlphaFoldDB" id="A0A6A4AZS7"/>
<evidence type="ECO:0000313" key="2">
    <source>
        <dbReference type="Proteomes" id="UP000434957"/>
    </source>
</evidence>
<evidence type="ECO:0000313" key="1">
    <source>
        <dbReference type="EMBL" id="KAE9263258.1"/>
    </source>
</evidence>
<accession>A0A6A4AZS7</accession>
<organism evidence="1 2">
    <name type="scientific">Phytophthora rubi</name>
    <dbReference type="NCBI Taxonomy" id="129364"/>
    <lineage>
        <taxon>Eukaryota</taxon>
        <taxon>Sar</taxon>
        <taxon>Stramenopiles</taxon>
        <taxon>Oomycota</taxon>
        <taxon>Peronosporomycetes</taxon>
        <taxon>Peronosporales</taxon>
        <taxon>Peronosporaceae</taxon>
        <taxon>Phytophthora</taxon>
    </lineage>
</organism>
<protein>
    <submittedName>
        <fullName evidence="1">Uncharacterized protein</fullName>
    </submittedName>
</protein>
<sequence length="102" mass="10981">MIVLTGQMTLEDAGTDFLGDRTDADNAEILALRVYYKHSARHHHQHHGPSTASADLGAIAAATVVRDNAHCHAAYTNSAHLYSVPSLVESLVKPFTDLVSSE</sequence>
<comment type="caution">
    <text evidence="1">The sequence shown here is derived from an EMBL/GenBank/DDBJ whole genome shotgun (WGS) entry which is preliminary data.</text>
</comment>
<gene>
    <name evidence="1" type="ORF">PR003_g33222</name>
</gene>
<name>A0A6A4AZS7_9STRA</name>
<reference evidence="1 2" key="1">
    <citation type="submission" date="2018-08" db="EMBL/GenBank/DDBJ databases">
        <title>Genomic investigation of the strawberry pathogen Phytophthora fragariae indicates pathogenicity is determined by transcriptional variation in three key races.</title>
        <authorList>
            <person name="Adams T.M."/>
            <person name="Armitage A.D."/>
            <person name="Sobczyk M.K."/>
            <person name="Bates H.J."/>
            <person name="Dunwell J.M."/>
            <person name="Nellist C.F."/>
            <person name="Harrison R.J."/>
        </authorList>
    </citation>
    <scope>NUCLEOTIDE SEQUENCE [LARGE SCALE GENOMIC DNA]</scope>
    <source>
        <strain evidence="1 2">SCRP333</strain>
    </source>
</reference>
<proteinExistence type="predicted"/>